<dbReference type="GO" id="GO:0005524">
    <property type="term" value="F:ATP binding"/>
    <property type="evidence" value="ECO:0007669"/>
    <property type="project" value="UniProtKB-KW"/>
</dbReference>
<proteinExistence type="inferred from homology"/>
<comment type="subcellular location">
    <subcellularLocation>
        <location evidence="1">Cytoplasm</location>
    </subcellularLocation>
</comment>
<reference evidence="14" key="3">
    <citation type="submission" date="2016-01" db="EMBL/GenBank/DDBJ databases">
        <authorList>
            <person name="Oliw E.H."/>
        </authorList>
    </citation>
    <scope>NUCLEOTIDE SEQUENCE</scope>
    <source>
        <strain evidence="14">IEC33</strain>
    </source>
</reference>
<evidence type="ECO:0000313" key="13">
    <source>
        <dbReference type="EMBL" id="ORW33850.1"/>
    </source>
</evidence>
<comment type="function">
    <text evidence="10">Required for the formation of a threonylcarbamoyl group on adenosine at position 37 (t(6)A37) in tRNAs that read codons beginning with adenine. Is involved in the transfer of the threonylcarbamoyl moiety of threonylcarbamoyl-AMP (TC-AMP) to the N6 group of A37, together with TsaD and TsaB. TsaE seems to play an indirect role in the t(6)A biosynthesis pathway, possibly in regulating the core enzymatic function of TsaD.</text>
</comment>
<dbReference type="InterPro" id="IPR003442">
    <property type="entry name" value="T6A_TsaE"/>
</dbReference>
<evidence type="ECO:0000256" key="10">
    <source>
        <dbReference type="ARBA" id="ARBA00024908"/>
    </source>
</evidence>
<dbReference type="AlphaFoldDB" id="A0A1X2ALS2"/>
<dbReference type="Proteomes" id="UP000193801">
    <property type="component" value="Unassembled WGS sequence"/>
</dbReference>
<keyword evidence="8" id="KW-0067">ATP-binding</keyword>
<dbReference type="PANTHER" id="PTHR33540">
    <property type="entry name" value="TRNA THREONYLCARBAMOYLADENOSINE BIOSYNTHESIS PROTEIN TSAE"/>
    <property type="match status" value="1"/>
</dbReference>
<evidence type="ECO:0000313" key="16">
    <source>
        <dbReference type="Proteomes" id="UP000193801"/>
    </source>
</evidence>
<dbReference type="PANTHER" id="PTHR33540:SF2">
    <property type="entry name" value="TRNA THREONYLCARBAMOYLADENOSINE BIOSYNTHESIS PROTEIN TSAE"/>
    <property type="match status" value="1"/>
</dbReference>
<dbReference type="FunFam" id="3.40.50.300:FF:001732">
    <property type="entry name" value="tRNA threonylcarbamoyladenosine biosynthesis protein TsaE"/>
    <property type="match status" value="1"/>
</dbReference>
<organism evidence="14 15">
    <name type="scientific">Mycobacterium paraense</name>
    <dbReference type="NCBI Taxonomy" id="767916"/>
    <lineage>
        <taxon>Bacteria</taxon>
        <taxon>Bacillati</taxon>
        <taxon>Actinomycetota</taxon>
        <taxon>Actinomycetes</taxon>
        <taxon>Mycobacteriales</taxon>
        <taxon>Mycobacteriaceae</taxon>
        <taxon>Mycobacterium</taxon>
        <taxon>Mycobacterium simiae complex</taxon>
    </lineage>
</organism>
<evidence type="ECO:0000256" key="11">
    <source>
        <dbReference type="ARBA" id="ARBA00032441"/>
    </source>
</evidence>
<evidence type="ECO:0000256" key="7">
    <source>
        <dbReference type="ARBA" id="ARBA00022741"/>
    </source>
</evidence>
<evidence type="ECO:0000256" key="2">
    <source>
        <dbReference type="ARBA" id="ARBA00007599"/>
    </source>
</evidence>
<evidence type="ECO:0000256" key="3">
    <source>
        <dbReference type="ARBA" id="ARBA00019010"/>
    </source>
</evidence>
<evidence type="ECO:0000256" key="6">
    <source>
        <dbReference type="ARBA" id="ARBA00022723"/>
    </source>
</evidence>
<name>A0A1X2ALS2_9MYCO</name>
<feature type="region of interest" description="Disordered" evidence="12">
    <location>
        <begin position="1"/>
        <end position="22"/>
    </location>
</feature>
<dbReference type="GO" id="GO:0005737">
    <property type="term" value="C:cytoplasm"/>
    <property type="evidence" value="ECO:0007669"/>
    <property type="project" value="UniProtKB-SubCell"/>
</dbReference>
<keyword evidence="5" id="KW-0819">tRNA processing</keyword>
<evidence type="ECO:0000256" key="9">
    <source>
        <dbReference type="ARBA" id="ARBA00022842"/>
    </source>
</evidence>
<keyword evidence="7" id="KW-0547">Nucleotide-binding</keyword>
<reference evidence="13" key="2">
    <citation type="submission" date="2016-01" db="EMBL/GenBank/DDBJ databases">
        <authorList>
            <person name="Ana R.F.D.C."/>
            <person name="Tarcisio F."/>
            <person name="Maria L.L."/>
            <person name="Monica P."/>
            <person name="Wana L.O.D.C."/>
            <person name="Elisabetta G."/>
            <person name="Jeann R.D.C.B."/>
            <person name="Veronica D.S."/>
            <person name="Karla V.B.L."/>
            <person name="Roberto B."/>
            <person name="Antonella G."/>
            <person name="Anna F."/>
            <person name="Alessandro M."/>
            <person name="Pamela F."/>
            <person name="Francesca D.L."/>
            <person name="Giulia F.S."/>
            <person name="Sara T."/>
            <person name="Fabio R."/>
            <person name="Olivier J."/>
            <person name="Nicola S."/>
            <person name="Enrico T."/>
        </authorList>
    </citation>
    <scope>NUCLEOTIDE SEQUENCE</scope>
    <source>
        <strain evidence="13">FI-07156</strain>
    </source>
</reference>
<evidence type="ECO:0000313" key="14">
    <source>
        <dbReference type="EMBL" id="ORW52206.1"/>
    </source>
</evidence>
<evidence type="ECO:0000256" key="5">
    <source>
        <dbReference type="ARBA" id="ARBA00022694"/>
    </source>
</evidence>
<dbReference type="RefSeq" id="WP_085096374.1">
    <property type="nucleotide sequence ID" value="NZ_LQPK01000002.1"/>
</dbReference>
<keyword evidence="6" id="KW-0479">Metal-binding</keyword>
<evidence type="ECO:0000313" key="15">
    <source>
        <dbReference type="Proteomes" id="UP000193285"/>
    </source>
</evidence>
<keyword evidence="16" id="KW-1185">Reference proteome</keyword>
<dbReference type="GO" id="GO:0046872">
    <property type="term" value="F:metal ion binding"/>
    <property type="evidence" value="ECO:0007669"/>
    <property type="project" value="UniProtKB-KW"/>
</dbReference>
<dbReference type="STRING" id="767916.AWB91_06750"/>
<evidence type="ECO:0000256" key="1">
    <source>
        <dbReference type="ARBA" id="ARBA00004496"/>
    </source>
</evidence>
<dbReference type="EMBL" id="LQPN01000014">
    <property type="protein sequence ID" value="ORW52206.1"/>
    <property type="molecule type" value="Genomic_DNA"/>
</dbReference>
<accession>A0A1X2ALS2</accession>
<reference evidence="15 16" key="1">
    <citation type="journal article" date="2015" name="Emerg. Microbes Infect.">
        <title>Characterization of 17 strains belonging to the Mycobacterium simiae complex and description of Mycobacterium paraense sp. nov.</title>
        <authorList>
            <person name="Fusco da Costa A.R."/>
            <person name="Fedrizzi T."/>
            <person name="Lopes M.L."/>
            <person name="Pecorari M."/>
            <person name="Oliveira da Costa W.L."/>
            <person name="Giacobazzi E."/>
            <person name="da Costa Bahia J.R."/>
            <person name="De Sanctis V."/>
            <person name="Batista Lima K.V."/>
            <person name="Bertorelli R."/>
            <person name="Grottola A."/>
            <person name="Fabio A."/>
            <person name="Mariottini A."/>
            <person name="Ferretti P."/>
            <person name="Di Leva F."/>
            <person name="Fregni Serpini G."/>
            <person name="Tagliazucchi S."/>
            <person name="Rumpianesi F."/>
            <person name="Jousson O."/>
            <person name="Segata N."/>
            <person name="Tortoli E."/>
        </authorList>
    </citation>
    <scope>NUCLEOTIDE SEQUENCE [LARGE SCALE GENOMIC DNA]</scope>
    <source>
        <strain evidence="13 16">FI-07156</strain>
        <strain evidence="14 15">IEC33</strain>
    </source>
</reference>
<evidence type="ECO:0000256" key="8">
    <source>
        <dbReference type="ARBA" id="ARBA00022840"/>
    </source>
</evidence>
<dbReference type="EMBL" id="LQPK01000002">
    <property type="protein sequence ID" value="ORW33850.1"/>
    <property type="molecule type" value="Genomic_DNA"/>
</dbReference>
<comment type="similarity">
    <text evidence="2">Belongs to the TsaE family.</text>
</comment>
<dbReference type="Proteomes" id="UP000193285">
    <property type="component" value="Unassembled WGS sequence"/>
</dbReference>
<dbReference type="SUPFAM" id="SSF52540">
    <property type="entry name" value="P-loop containing nucleoside triphosphate hydrolases"/>
    <property type="match status" value="1"/>
</dbReference>
<comment type="caution">
    <text evidence="14">The sequence shown here is derived from an EMBL/GenBank/DDBJ whole genome shotgun (WGS) entry which is preliminary data.</text>
</comment>
<keyword evidence="4" id="KW-0963">Cytoplasm</keyword>
<gene>
    <name evidence="14" type="ORF">AWB90_03055</name>
    <name evidence="13" type="ORF">AWB91_06750</name>
</gene>
<dbReference type="Gene3D" id="3.40.50.300">
    <property type="entry name" value="P-loop containing nucleotide triphosphate hydrolases"/>
    <property type="match status" value="1"/>
</dbReference>
<dbReference type="GO" id="GO:0002949">
    <property type="term" value="P:tRNA threonylcarbamoyladenosine modification"/>
    <property type="evidence" value="ECO:0007669"/>
    <property type="project" value="InterPro"/>
</dbReference>
<evidence type="ECO:0000256" key="12">
    <source>
        <dbReference type="SAM" id="MobiDB-lite"/>
    </source>
</evidence>
<dbReference type="InterPro" id="IPR027417">
    <property type="entry name" value="P-loop_NTPase"/>
</dbReference>
<sequence>MGEGPPRPAAPRLRSPRGEGGTATLERVEDTVALGSRLGRDLRAGDVVVLSGPLGAGKTVLAKGIAAAMDVDGPVTSPSYVLARVHPPRRSGAPAMIHVDMYRLLDQGRADLLGELDSLDLDTDLDDAVVVVEWGEGLAERLSERHLDVRLERVSQSDVRIATWEWGGP</sequence>
<protein>
    <recommendedName>
        <fullName evidence="3">tRNA threonylcarbamoyladenosine biosynthesis protein TsaE</fullName>
    </recommendedName>
    <alternativeName>
        <fullName evidence="11">t(6)A37 threonylcarbamoyladenosine biosynthesis protein TsaE</fullName>
    </alternativeName>
</protein>
<dbReference type="NCBIfam" id="TIGR00150">
    <property type="entry name" value="T6A_YjeE"/>
    <property type="match status" value="1"/>
</dbReference>
<dbReference type="OrthoDB" id="9800307at2"/>
<keyword evidence="9" id="KW-0460">Magnesium</keyword>
<dbReference type="Pfam" id="PF02367">
    <property type="entry name" value="TsaE"/>
    <property type="match status" value="1"/>
</dbReference>
<evidence type="ECO:0000256" key="4">
    <source>
        <dbReference type="ARBA" id="ARBA00022490"/>
    </source>
</evidence>